<dbReference type="Proteomes" id="UP000092093">
    <property type="component" value="Unassembled WGS sequence"/>
</dbReference>
<evidence type="ECO:0000313" key="2">
    <source>
        <dbReference type="Proteomes" id="UP000092093"/>
    </source>
</evidence>
<organism evidence="1 2">
    <name type="scientific">Aphanizomenon flos-aquae WA102</name>
    <dbReference type="NCBI Taxonomy" id="1710896"/>
    <lineage>
        <taxon>Bacteria</taxon>
        <taxon>Bacillati</taxon>
        <taxon>Cyanobacteriota</taxon>
        <taxon>Cyanophyceae</taxon>
        <taxon>Nostocales</taxon>
        <taxon>Aphanizomenonaceae</taxon>
        <taxon>Aphanizomenon</taxon>
    </lineage>
</organism>
<reference evidence="1 2" key="1">
    <citation type="submission" date="2015-09" db="EMBL/GenBank/DDBJ databases">
        <title>Aphanizomenon flos-aquae WA102.</title>
        <authorList>
            <person name="Driscoll C."/>
        </authorList>
    </citation>
    <scope>NUCLEOTIDE SEQUENCE [LARGE SCALE GENOMIC DNA]</scope>
    <source>
        <strain evidence="1">WA102</strain>
    </source>
</reference>
<dbReference type="EMBL" id="LJOW01000528">
    <property type="protein sequence ID" value="OBQ33886.1"/>
    <property type="molecule type" value="Genomic_DNA"/>
</dbReference>
<proteinExistence type="predicted"/>
<gene>
    <name evidence="1" type="ORF">AN484_26995</name>
</gene>
<evidence type="ECO:0000313" key="1">
    <source>
        <dbReference type="EMBL" id="OBQ33886.1"/>
    </source>
</evidence>
<dbReference type="AlphaFoldDB" id="A0A1B7W9Y0"/>
<sequence length="72" mass="8154">MFYTFEKVGLPKAKFLICPPYGAADQLSNSKISANSKTNSKIFWDNNQEPKGRPLLKKTRSKIENHLVTLSL</sequence>
<comment type="caution">
    <text evidence="1">The sequence shown here is derived from an EMBL/GenBank/DDBJ whole genome shotgun (WGS) entry which is preliminary data.</text>
</comment>
<name>A0A1B7W9Y0_APHFL</name>
<protein>
    <submittedName>
        <fullName evidence="1">Uncharacterized protein</fullName>
    </submittedName>
</protein>
<accession>A0A1B7W9Y0</accession>